<accession>A0A495X043</accession>
<feature type="domain" description="Carboxymuconolactone decarboxylase-like" evidence="1">
    <location>
        <begin position="11"/>
        <end position="87"/>
    </location>
</feature>
<dbReference type="InterPro" id="IPR003779">
    <property type="entry name" value="CMD-like"/>
</dbReference>
<dbReference type="Pfam" id="PF02627">
    <property type="entry name" value="CMD"/>
    <property type="match status" value="1"/>
</dbReference>
<organism evidence="2 3">
    <name type="scientific">Saccharothrix variisporea</name>
    <dbReference type="NCBI Taxonomy" id="543527"/>
    <lineage>
        <taxon>Bacteria</taxon>
        <taxon>Bacillati</taxon>
        <taxon>Actinomycetota</taxon>
        <taxon>Actinomycetes</taxon>
        <taxon>Pseudonocardiales</taxon>
        <taxon>Pseudonocardiaceae</taxon>
        <taxon>Saccharothrix</taxon>
    </lineage>
</organism>
<name>A0A495X043_9PSEU</name>
<dbReference type="AlphaFoldDB" id="A0A495X043"/>
<dbReference type="InterPro" id="IPR029032">
    <property type="entry name" value="AhpD-like"/>
</dbReference>
<reference evidence="2 3" key="1">
    <citation type="submission" date="2018-10" db="EMBL/GenBank/DDBJ databases">
        <title>Sequencing the genomes of 1000 actinobacteria strains.</title>
        <authorList>
            <person name="Klenk H.-P."/>
        </authorList>
    </citation>
    <scope>NUCLEOTIDE SEQUENCE [LARGE SCALE GENOMIC DNA]</scope>
    <source>
        <strain evidence="2 3">DSM 43911</strain>
    </source>
</reference>
<keyword evidence="3" id="KW-1185">Reference proteome</keyword>
<dbReference type="PANTHER" id="PTHR35446">
    <property type="entry name" value="SI:CH211-175M2.5"/>
    <property type="match status" value="1"/>
</dbReference>
<keyword evidence="2" id="KW-0560">Oxidoreductase</keyword>
<sequence length="138" mass="14877">MPLDPLAGPGYHALVALSKAVDADSPLPPGLLELVRLRCSQLNGCTYCIRLHTRQALEAGERRVDLVAQHRTHPSFSRAERSALALGEAVTLVHDGHVPEDVLTAAVEDHGETGAQSLIWISLVTNAFNRLAISTRLT</sequence>
<protein>
    <submittedName>
        <fullName evidence="2">AhpD family alkylhydroperoxidase</fullName>
    </submittedName>
</protein>
<proteinExistence type="predicted"/>
<dbReference type="SUPFAM" id="SSF69118">
    <property type="entry name" value="AhpD-like"/>
    <property type="match status" value="1"/>
</dbReference>
<dbReference type="GO" id="GO:0051920">
    <property type="term" value="F:peroxiredoxin activity"/>
    <property type="evidence" value="ECO:0007669"/>
    <property type="project" value="InterPro"/>
</dbReference>
<dbReference type="Proteomes" id="UP000272729">
    <property type="component" value="Unassembled WGS sequence"/>
</dbReference>
<dbReference type="Gene3D" id="1.20.1290.10">
    <property type="entry name" value="AhpD-like"/>
    <property type="match status" value="1"/>
</dbReference>
<dbReference type="OrthoDB" id="5185109at2"/>
<dbReference type="PANTHER" id="PTHR35446:SF2">
    <property type="entry name" value="CARBOXYMUCONOLACTONE DECARBOXYLASE-LIKE DOMAIN-CONTAINING PROTEIN"/>
    <property type="match status" value="1"/>
</dbReference>
<dbReference type="EMBL" id="RBXR01000001">
    <property type="protein sequence ID" value="RKT67491.1"/>
    <property type="molecule type" value="Genomic_DNA"/>
</dbReference>
<dbReference type="NCBIfam" id="TIGR00778">
    <property type="entry name" value="ahpD_dom"/>
    <property type="match status" value="1"/>
</dbReference>
<evidence type="ECO:0000313" key="3">
    <source>
        <dbReference type="Proteomes" id="UP000272729"/>
    </source>
</evidence>
<gene>
    <name evidence="2" type="ORF">DFJ66_0666</name>
</gene>
<dbReference type="InterPro" id="IPR004675">
    <property type="entry name" value="AhpD_core"/>
</dbReference>
<keyword evidence="2" id="KW-0575">Peroxidase</keyword>
<evidence type="ECO:0000313" key="2">
    <source>
        <dbReference type="EMBL" id="RKT67491.1"/>
    </source>
</evidence>
<evidence type="ECO:0000259" key="1">
    <source>
        <dbReference type="Pfam" id="PF02627"/>
    </source>
</evidence>
<comment type="caution">
    <text evidence="2">The sequence shown here is derived from an EMBL/GenBank/DDBJ whole genome shotgun (WGS) entry which is preliminary data.</text>
</comment>
<dbReference type="RefSeq" id="WP_121217814.1">
    <property type="nucleotide sequence ID" value="NZ_JBIUBA010000019.1"/>
</dbReference>